<dbReference type="GO" id="GO:0001604">
    <property type="term" value="F:urotensin II receptor activity"/>
    <property type="evidence" value="ECO:0007669"/>
    <property type="project" value="TreeGrafter"/>
</dbReference>
<keyword evidence="2" id="KW-1003">Cell membrane</keyword>
<dbReference type="Pfam" id="PF00001">
    <property type="entry name" value="7tm_1"/>
    <property type="match status" value="1"/>
</dbReference>
<feature type="transmembrane region" description="Helical" evidence="10">
    <location>
        <begin position="186"/>
        <end position="208"/>
    </location>
</feature>
<dbReference type="PRINTS" id="PR00237">
    <property type="entry name" value="GPCRRHODOPSN"/>
</dbReference>
<dbReference type="GO" id="GO:0005886">
    <property type="term" value="C:plasma membrane"/>
    <property type="evidence" value="ECO:0007669"/>
    <property type="project" value="UniProtKB-SubCell"/>
</dbReference>
<feature type="transmembrane region" description="Helical" evidence="10">
    <location>
        <begin position="144"/>
        <end position="166"/>
    </location>
</feature>
<accession>A0A8D2QQF8</accession>
<keyword evidence="7 9" id="KW-0675">Receptor</keyword>
<dbReference type="SUPFAM" id="SSF81321">
    <property type="entry name" value="Family A G protein-coupled receptor-like"/>
    <property type="match status" value="1"/>
</dbReference>
<evidence type="ECO:0000256" key="6">
    <source>
        <dbReference type="ARBA" id="ARBA00023136"/>
    </source>
</evidence>
<name>A0A8D2QQF8_ZOSLA</name>
<organism evidence="12 13">
    <name type="scientific">Zosterops lateralis melanops</name>
    <dbReference type="NCBI Taxonomy" id="1220523"/>
    <lineage>
        <taxon>Eukaryota</taxon>
        <taxon>Metazoa</taxon>
        <taxon>Chordata</taxon>
        <taxon>Craniata</taxon>
        <taxon>Vertebrata</taxon>
        <taxon>Euteleostomi</taxon>
        <taxon>Archelosauria</taxon>
        <taxon>Archosauria</taxon>
        <taxon>Dinosauria</taxon>
        <taxon>Saurischia</taxon>
        <taxon>Theropoda</taxon>
        <taxon>Coelurosauria</taxon>
        <taxon>Aves</taxon>
        <taxon>Neognathae</taxon>
        <taxon>Neoaves</taxon>
        <taxon>Telluraves</taxon>
        <taxon>Australaves</taxon>
        <taxon>Passeriformes</taxon>
        <taxon>Sylvioidea</taxon>
        <taxon>Zosteropidae</taxon>
        <taxon>Zosterops</taxon>
    </lineage>
</organism>
<keyword evidence="8 9" id="KW-0807">Transducer</keyword>
<keyword evidence="3 9" id="KW-0812">Transmembrane</keyword>
<dbReference type="InterPro" id="IPR000276">
    <property type="entry name" value="GPCR_Rhodpsn"/>
</dbReference>
<dbReference type="PROSITE" id="PS50262">
    <property type="entry name" value="G_PROTEIN_RECEP_F1_2"/>
    <property type="match status" value="1"/>
</dbReference>
<reference evidence="12" key="2">
    <citation type="submission" date="2025-09" db="UniProtKB">
        <authorList>
            <consortium name="Ensembl"/>
        </authorList>
    </citation>
    <scope>IDENTIFICATION</scope>
</reference>
<evidence type="ECO:0000256" key="9">
    <source>
        <dbReference type="RuleBase" id="RU000688"/>
    </source>
</evidence>
<dbReference type="GO" id="GO:0007218">
    <property type="term" value="P:neuropeptide signaling pathway"/>
    <property type="evidence" value="ECO:0007669"/>
    <property type="project" value="TreeGrafter"/>
</dbReference>
<evidence type="ECO:0000313" key="12">
    <source>
        <dbReference type="Ensembl" id="ENSZLMP00000010236.1"/>
    </source>
</evidence>
<evidence type="ECO:0000256" key="2">
    <source>
        <dbReference type="ARBA" id="ARBA00022475"/>
    </source>
</evidence>
<feature type="transmembrane region" description="Helical" evidence="10">
    <location>
        <begin position="276"/>
        <end position="299"/>
    </location>
</feature>
<reference evidence="12" key="1">
    <citation type="submission" date="2025-08" db="UniProtKB">
        <authorList>
            <consortium name="Ensembl"/>
        </authorList>
    </citation>
    <scope>IDENTIFICATION</scope>
</reference>
<dbReference type="PANTHER" id="PTHR24230">
    <property type="entry name" value="G-PROTEIN COUPLED RECEPTOR"/>
    <property type="match status" value="1"/>
</dbReference>
<proteinExistence type="inferred from homology"/>
<keyword evidence="13" id="KW-1185">Reference proteome</keyword>
<evidence type="ECO:0000256" key="3">
    <source>
        <dbReference type="ARBA" id="ARBA00022692"/>
    </source>
</evidence>
<sequence length="369" mass="39617">MVKENNRTALGGSFLVETSGGGDDSNVLGGDSLVTGPLGAVLLVMCLPGMVGNIYTVAVASGRVAGCSAGSLGVYMINLALAGLLYLSTIPFVVCTYSAHDWLFRDVSCRLLLSLDLFTMHASIFLLTAMSLERYWVVAKPLRASAIIWLLSFLLTAPMMVMTQLWEGDSPHKRICVPTWMPSAFWLYLMVLFTTSILAPGAVLGIVYTRLAWAYQSLAQGLGQPAAGQAPARHVLFRISVIMVAYWACFLPFWAWQLARLYQGEGLGISPTAQAYLNFGVTCLAYGNSCVNPFLYTLLANSYCQRRGHAGMGMVPAALSQQAVGSHSWGVGGREQSASICLNYTSGEPLPPFISLLATGQAITKSGQQ</sequence>
<evidence type="ECO:0000259" key="11">
    <source>
        <dbReference type="PROSITE" id="PS50262"/>
    </source>
</evidence>
<keyword evidence="4 10" id="KW-1133">Transmembrane helix</keyword>
<dbReference type="InterPro" id="IPR017452">
    <property type="entry name" value="GPCR_Rhodpsn_7TM"/>
</dbReference>
<feature type="domain" description="G-protein coupled receptors family 1 profile" evidence="11">
    <location>
        <begin position="52"/>
        <end position="296"/>
    </location>
</feature>
<dbReference type="AlphaFoldDB" id="A0A8D2QQF8"/>
<keyword evidence="6 10" id="KW-0472">Membrane</keyword>
<evidence type="ECO:0000256" key="1">
    <source>
        <dbReference type="ARBA" id="ARBA00004651"/>
    </source>
</evidence>
<feature type="transmembrane region" description="Helical" evidence="10">
    <location>
        <begin position="38"/>
        <end position="60"/>
    </location>
</feature>
<evidence type="ECO:0000256" key="5">
    <source>
        <dbReference type="ARBA" id="ARBA00023040"/>
    </source>
</evidence>
<dbReference type="PANTHER" id="PTHR24230:SF123">
    <property type="entry name" value="G-PROTEIN COUPLED RECEPTORS FAMILY 1 PROFILE DOMAIN-CONTAINING PROTEIN"/>
    <property type="match status" value="1"/>
</dbReference>
<evidence type="ECO:0000256" key="4">
    <source>
        <dbReference type="ARBA" id="ARBA00022989"/>
    </source>
</evidence>
<keyword evidence="5 9" id="KW-0297">G-protein coupled receptor</keyword>
<evidence type="ECO:0000256" key="8">
    <source>
        <dbReference type="ARBA" id="ARBA00023224"/>
    </source>
</evidence>
<dbReference type="PROSITE" id="PS00237">
    <property type="entry name" value="G_PROTEIN_RECEP_F1_1"/>
    <property type="match status" value="1"/>
</dbReference>
<dbReference type="Ensembl" id="ENSZLMT00000010515.1">
    <property type="protein sequence ID" value="ENSZLMP00000010236.1"/>
    <property type="gene ID" value="ENSZLMG00000007138.1"/>
</dbReference>
<evidence type="ECO:0000256" key="7">
    <source>
        <dbReference type="ARBA" id="ARBA00023170"/>
    </source>
</evidence>
<protein>
    <recommendedName>
        <fullName evidence="11">G-protein coupled receptors family 1 profile domain-containing protein</fullName>
    </recommendedName>
</protein>
<evidence type="ECO:0000256" key="10">
    <source>
        <dbReference type="SAM" id="Phobius"/>
    </source>
</evidence>
<feature type="transmembrane region" description="Helical" evidence="10">
    <location>
        <begin position="235"/>
        <end position="256"/>
    </location>
</feature>
<evidence type="ECO:0000313" key="13">
    <source>
        <dbReference type="Proteomes" id="UP000694401"/>
    </source>
</evidence>
<feature type="transmembrane region" description="Helical" evidence="10">
    <location>
        <begin position="111"/>
        <end position="132"/>
    </location>
</feature>
<feature type="transmembrane region" description="Helical" evidence="10">
    <location>
        <begin position="72"/>
        <end position="99"/>
    </location>
</feature>
<dbReference type="Proteomes" id="UP000694401">
    <property type="component" value="Unassembled WGS sequence"/>
</dbReference>
<comment type="subcellular location">
    <subcellularLocation>
        <location evidence="1">Cell membrane</location>
        <topology evidence="1">Multi-pass membrane protein</topology>
    </subcellularLocation>
</comment>
<dbReference type="Gene3D" id="1.20.1070.10">
    <property type="entry name" value="Rhodopsin 7-helix transmembrane proteins"/>
    <property type="match status" value="1"/>
</dbReference>
<comment type="similarity">
    <text evidence="9">Belongs to the G-protein coupled receptor 1 family.</text>
</comment>